<evidence type="ECO:0000256" key="4">
    <source>
        <dbReference type="ARBA" id="ARBA00023242"/>
    </source>
</evidence>
<evidence type="ECO:0000256" key="5">
    <source>
        <dbReference type="SAM" id="Coils"/>
    </source>
</evidence>
<keyword evidence="3 5" id="KW-0175">Coiled coil</keyword>
<dbReference type="InterPro" id="IPR019186">
    <property type="entry name" value="Nucleolar_protein_12"/>
</dbReference>
<dbReference type="GO" id="GO:0005730">
    <property type="term" value="C:nucleolus"/>
    <property type="evidence" value="ECO:0007669"/>
    <property type="project" value="UniProtKB-SubCell"/>
</dbReference>
<reference evidence="7" key="1">
    <citation type="submission" date="2021-03" db="EMBL/GenBank/DDBJ databases">
        <authorList>
            <person name="Palmer J.M."/>
        </authorList>
    </citation>
    <scope>NUCLEOTIDE SEQUENCE</scope>
    <source>
        <strain evidence="7">ARV_011</strain>
    </source>
</reference>
<gene>
    <name evidence="7" type="primary">RRP17</name>
    <name evidence="7" type="ORF">KQ657_003862</name>
</gene>
<dbReference type="EMBL" id="JAHMUF010000004">
    <property type="protein sequence ID" value="KAG7195334.1"/>
    <property type="molecule type" value="Genomic_DNA"/>
</dbReference>
<dbReference type="GO" id="GO:0019843">
    <property type="term" value="F:rRNA binding"/>
    <property type="evidence" value="ECO:0007669"/>
    <property type="project" value="TreeGrafter"/>
</dbReference>
<evidence type="ECO:0000256" key="3">
    <source>
        <dbReference type="ARBA" id="ARBA00023054"/>
    </source>
</evidence>
<dbReference type="AlphaFoldDB" id="A0A9P7VCA1"/>
<evidence type="ECO:0000256" key="2">
    <source>
        <dbReference type="ARBA" id="ARBA00007175"/>
    </source>
</evidence>
<dbReference type="GeneID" id="66117236"/>
<dbReference type="PANTHER" id="PTHR14577">
    <property type="entry name" value="NUCLEOLAR PROTEIN 12"/>
    <property type="match status" value="1"/>
</dbReference>
<accession>A0A9P7VCA1</accession>
<comment type="subcellular location">
    <subcellularLocation>
        <location evidence="1">Nucleus</location>
        <location evidence="1">Nucleolus</location>
    </subcellularLocation>
</comment>
<feature type="compositionally biased region" description="Acidic residues" evidence="6">
    <location>
        <begin position="97"/>
        <end position="111"/>
    </location>
</feature>
<sequence length="254" mass="29860">MAQSRSNREILTGGKKYVQKQANKHRVEEVVFDKDSRKEYLTGFHKRKVQRQKKAAEYHKEQERLARIEQRKEIREERKKDFELQLALFNKTMKDIGDDDEGEDDENDSLNEWDGFGGSDDEYEHNDNKVLTLLEKKLRGILQHKEIYSAGDDNATNALVEDETEVVVESLENPIFANNALEDKAVANNVHLEKSEKVLEQSILRAKKYAISLGVAEPSFKDKMNKKKKKFRYLTKGERRQNLRKEKLKKYRRD</sequence>
<evidence type="ECO:0000256" key="6">
    <source>
        <dbReference type="SAM" id="MobiDB-lite"/>
    </source>
</evidence>
<evidence type="ECO:0000256" key="1">
    <source>
        <dbReference type="ARBA" id="ARBA00004604"/>
    </source>
</evidence>
<feature type="region of interest" description="Disordered" evidence="6">
    <location>
        <begin position="95"/>
        <end position="122"/>
    </location>
</feature>
<organism evidence="7 8">
    <name type="scientific">Scheffersomyces spartinae</name>
    <dbReference type="NCBI Taxonomy" id="45513"/>
    <lineage>
        <taxon>Eukaryota</taxon>
        <taxon>Fungi</taxon>
        <taxon>Dikarya</taxon>
        <taxon>Ascomycota</taxon>
        <taxon>Saccharomycotina</taxon>
        <taxon>Pichiomycetes</taxon>
        <taxon>Debaryomycetaceae</taxon>
        <taxon>Scheffersomyces</taxon>
    </lineage>
</organism>
<keyword evidence="4" id="KW-0539">Nucleus</keyword>
<keyword evidence="8" id="KW-1185">Reference proteome</keyword>
<comment type="caution">
    <text evidence="7">The sequence shown here is derived from an EMBL/GenBank/DDBJ whole genome shotgun (WGS) entry which is preliminary data.</text>
</comment>
<protein>
    <submittedName>
        <fullName evidence="7">Pre-60S ribosomal particles component</fullName>
    </submittedName>
</protein>
<evidence type="ECO:0000313" key="7">
    <source>
        <dbReference type="EMBL" id="KAG7195334.1"/>
    </source>
</evidence>
<proteinExistence type="inferred from homology"/>
<name>A0A9P7VCA1_9ASCO</name>
<dbReference type="Pfam" id="PF09805">
    <property type="entry name" value="Nop25"/>
    <property type="match status" value="1"/>
</dbReference>
<feature type="coiled-coil region" evidence="5">
    <location>
        <begin position="51"/>
        <end position="85"/>
    </location>
</feature>
<dbReference type="RefSeq" id="XP_043050881.1">
    <property type="nucleotide sequence ID" value="XM_043194557.1"/>
</dbReference>
<dbReference type="Proteomes" id="UP000790833">
    <property type="component" value="Unassembled WGS sequence"/>
</dbReference>
<evidence type="ECO:0000313" key="8">
    <source>
        <dbReference type="Proteomes" id="UP000790833"/>
    </source>
</evidence>
<dbReference type="PANTHER" id="PTHR14577:SF0">
    <property type="entry name" value="NUCLEOLAR PROTEIN 12"/>
    <property type="match status" value="1"/>
</dbReference>
<comment type="similarity">
    <text evidence="2">Belongs to the RRP17 family.</text>
</comment>
<dbReference type="OrthoDB" id="551633at2759"/>